<reference evidence="3" key="1">
    <citation type="submission" date="2021-01" db="EMBL/GenBank/DDBJ databases">
        <authorList>
            <person name="Corre E."/>
            <person name="Pelletier E."/>
            <person name="Niang G."/>
            <person name="Scheremetjew M."/>
            <person name="Finn R."/>
            <person name="Kale V."/>
            <person name="Holt S."/>
            <person name="Cochrane G."/>
            <person name="Meng A."/>
            <person name="Brown T."/>
            <person name="Cohen L."/>
        </authorList>
    </citation>
    <scope>NUCLEOTIDE SEQUENCE</scope>
    <source>
        <strain evidence="3">B596</strain>
    </source>
</reference>
<feature type="compositionally biased region" description="Basic residues" evidence="1">
    <location>
        <begin position="452"/>
        <end position="461"/>
    </location>
</feature>
<feature type="compositionally biased region" description="Low complexity" evidence="1">
    <location>
        <begin position="644"/>
        <end position="653"/>
    </location>
</feature>
<feature type="compositionally biased region" description="Basic residues" evidence="1">
    <location>
        <begin position="199"/>
        <end position="213"/>
    </location>
</feature>
<evidence type="ECO:0000259" key="2">
    <source>
        <dbReference type="Pfam" id="PF20710"/>
    </source>
</evidence>
<accession>A0A7S0TB22</accession>
<dbReference type="InterPro" id="IPR049227">
    <property type="entry name" value="DUF6824"/>
</dbReference>
<feature type="region of interest" description="Disordered" evidence="1">
    <location>
        <begin position="1"/>
        <end position="472"/>
    </location>
</feature>
<feature type="compositionally biased region" description="Polar residues" evidence="1">
    <location>
        <begin position="151"/>
        <end position="176"/>
    </location>
</feature>
<feature type="compositionally biased region" description="Polar residues" evidence="1">
    <location>
        <begin position="698"/>
        <end position="708"/>
    </location>
</feature>
<evidence type="ECO:0000256" key="1">
    <source>
        <dbReference type="SAM" id="MobiDB-lite"/>
    </source>
</evidence>
<feature type="compositionally biased region" description="Basic and acidic residues" evidence="1">
    <location>
        <begin position="44"/>
        <end position="55"/>
    </location>
</feature>
<feature type="compositionally biased region" description="Low complexity" evidence="1">
    <location>
        <begin position="397"/>
        <end position="416"/>
    </location>
</feature>
<evidence type="ECO:0000313" key="3">
    <source>
        <dbReference type="EMBL" id="CAD8728935.1"/>
    </source>
</evidence>
<name>A0A7S0TB22_9STRA</name>
<feature type="domain" description="DUF6824" evidence="2">
    <location>
        <begin position="515"/>
        <end position="598"/>
    </location>
</feature>
<feature type="compositionally biased region" description="Basic and acidic residues" evidence="1">
    <location>
        <begin position="687"/>
        <end position="697"/>
    </location>
</feature>
<protein>
    <recommendedName>
        <fullName evidence="2">DUF6824 domain-containing protein</fullName>
    </recommendedName>
</protein>
<gene>
    <name evidence="3" type="ORF">PDEL0327_LOCUS484</name>
</gene>
<feature type="compositionally biased region" description="Low complexity" evidence="1">
    <location>
        <begin position="315"/>
        <end position="324"/>
    </location>
</feature>
<feature type="compositionally biased region" description="Basic and acidic residues" evidence="1">
    <location>
        <begin position="655"/>
        <end position="677"/>
    </location>
</feature>
<feature type="compositionally biased region" description="Low complexity" evidence="1">
    <location>
        <begin position="716"/>
        <end position="730"/>
    </location>
</feature>
<dbReference type="EMBL" id="HBFG01000636">
    <property type="protein sequence ID" value="CAD8728935.1"/>
    <property type="molecule type" value="Transcribed_RNA"/>
</dbReference>
<dbReference type="AlphaFoldDB" id="A0A7S0TB22"/>
<dbReference type="Pfam" id="PF20710">
    <property type="entry name" value="DUF6824"/>
    <property type="match status" value="1"/>
</dbReference>
<feature type="compositionally biased region" description="Basic and acidic residues" evidence="1">
    <location>
        <begin position="623"/>
        <end position="637"/>
    </location>
</feature>
<proteinExistence type="predicted"/>
<feature type="region of interest" description="Disordered" evidence="1">
    <location>
        <begin position="486"/>
        <end position="507"/>
    </location>
</feature>
<sequence length="868" mass="93311">MSAQVATSGMSGPGDVGGSMTASAAKSDNRIFPSASTDLLDNQGDSKHHSHEEYQMRQISNDNDEGVEVVLEGSGKSSVIDSPPRPSQDQNVFRAPHPVRPRAIRGGHPGSVSHGSGSYGGYGGHPPPHSHSAPPHGDYRQHPYQPVPYAQSGSFDQQDGNVSSYPGAPPTSQYSPHVQYPPPGGRRAEDLNVISPNHKDHHAPHHGGPRHNTSRAGGPPHHPPLTPRSTGSRYPPQTSSSSYHYPPSSPVGRAAGNGASPPRVRGYGMRRPEGPYSAAQRSRDDASGSWGYPTPDRPRPPVVAESSFDSEHHYSSQVSHSSSHPTTPNASHYGGPPHQGHYSDPSPPHYGSSGYHGSFDHGASFDSHHAPYGPPSASPRHGGPGGHYDHERPYYGHSPSSHPPHQSEVSPYSYGYSPGGSNGGYYDSYSPHAPHYGRPPPRSYDEHDRYHHYPYHPHGQYHPHYPGKKDEKSGILLPKAASEVDFDISDPPLEPSTPASKEPVCESPADVNSYDVLCGRGGGTNSQVGNRRFRKLVQEFQPIYLLARRKEKPLLARTIVLVIRKRGGRFLKKDEETGELYEVGDAKAEAKTSQALREGLDVRATKSAASSLMDKKKKKSSKSQKDASKATSEKKEDSNDEPSEVTSTSSPSENVKPESESTPDDSLKEKELTKDKAVVSPPGASDVSKDKETEERSCTPTKTRSESPPSLPKLNEGASASKEAASKASGEGTGPNAPPSPEQIQFRKRRRMRSADAAEPTTGTCGATNPFQGDKLFPDFCPPRADLGRTGSPPPRLSGDDVPHMDMLCGMTPMRTASKFSDDDDIRYEEDASANMNQPGCAGIALDMMTGAAAGSFCLGPRVWSKRG</sequence>
<organism evidence="3">
    <name type="scientific">Pseudo-nitzschia delicatissima</name>
    <dbReference type="NCBI Taxonomy" id="44447"/>
    <lineage>
        <taxon>Eukaryota</taxon>
        <taxon>Sar</taxon>
        <taxon>Stramenopiles</taxon>
        <taxon>Ochrophyta</taxon>
        <taxon>Bacillariophyta</taxon>
        <taxon>Bacillariophyceae</taxon>
        <taxon>Bacillariophycidae</taxon>
        <taxon>Bacillariales</taxon>
        <taxon>Bacillariaceae</taxon>
        <taxon>Pseudo-nitzschia</taxon>
    </lineage>
</organism>
<feature type="compositionally biased region" description="Polar residues" evidence="1">
    <location>
        <begin position="761"/>
        <end position="771"/>
    </location>
</feature>
<feature type="region of interest" description="Disordered" evidence="1">
    <location>
        <begin position="599"/>
        <end position="803"/>
    </location>
</feature>
<feature type="compositionally biased region" description="Polar residues" evidence="1">
    <location>
        <begin position="1"/>
        <end position="10"/>
    </location>
</feature>
<feature type="compositionally biased region" description="Low complexity" evidence="1">
    <location>
        <begin position="234"/>
        <end position="246"/>
    </location>
</feature>